<dbReference type="Proteomes" id="UP000308267">
    <property type="component" value="Unassembled WGS sequence"/>
</dbReference>
<organism evidence="2 3">
    <name type="scientific">Opisthorchis felineus</name>
    <dbReference type="NCBI Taxonomy" id="147828"/>
    <lineage>
        <taxon>Eukaryota</taxon>
        <taxon>Metazoa</taxon>
        <taxon>Spiralia</taxon>
        <taxon>Lophotrochozoa</taxon>
        <taxon>Platyhelminthes</taxon>
        <taxon>Trematoda</taxon>
        <taxon>Digenea</taxon>
        <taxon>Opisthorchiida</taxon>
        <taxon>Opisthorchiata</taxon>
        <taxon>Opisthorchiidae</taxon>
        <taxon>Opisthorchis</taxon>
    </lineage>
</organism>
<keyword evidence="1" id="KW-0732">Signal</keyword>
<gene>
    <name evidence="2" type="ORF">CRM22_008786</name>
</gene>
<dbReference type="OrthoDB" id="8939548at2759"/>
<reference evidence="2 3" key="1">
    <citation type="journal article" date="2019" name="BMC Genomics">
        <title>New insights from Opisthorchis felineus genome: update on genomics of the epidemiologically important liver flukes.</title>
        <authorList>
            <person name="Ershov N.I."/>
            <person name="Mordvinov V.A."/>
            <person name="Prokhortchouk E.B."/>
            <person name="Pakharukova M.Y."/>
            <person name="Gunbin K.V."/>
            <person name="Ustyantsev K."/>
            <person name="Genaev M.A."/>
            <person name="Blinov A.G."/>
            <person name="Mazur A."/>
            <person name="Boulygina E."/>
            <person name="Tsygankova S."/>
            <person name="Khrameeva E."/>
            <person name="Chekanov N."/>
            <person name="Fan G."/>
            <person name="Xiao A."/>
            <person name="Zhang H."/>
            <person name="Xu X."/>
            <person name="Yang H."/>
            <person name="Solovyev V."/>
            <person name="Lee S.M."/>
            <person name="Liu X."/>
            <person name="Afonnikov D.A."/>
            <person name="Skryabin K.G."/>
        </authorList>
    </citation>
    <scope>NUCLEOTIDE SEQUENCE [LARGE SCALE GENOMIC DNA]</scope>
    <source>
        <strain evidence="2">AK-0245</strain>
        <tissue evidence="2">Whole organism</tissue>
    </source>
</reference>
<dbReference type="EMBL" id="SJOL01008635">
    <property type="protein sequence ID" value="TGZ60005.1"/>
    <property type="molecule type" value="Genomic_DNA"/>
</dbReference>
<comment type="caution">
    <text evidence="2">The sequence shown here is derived from an EMBL/GenBank/DDBJ whole genome shotgun (WGS) entry which is preliminary data.</text>
</comment>
<proteinExistence type="predicted"/>
<feature type="signal peptide" evidence="1">
    <location>
        <begin position="1"/>
        <end position="19"/>
    </location>
</feature>
<accession>A0A4S2L9Q4</accession>
<protein>
    <submittedName>
        <fullName evidence="2">Uncharacterized protein</fullName>
    </submittedName>
</protein>
<dbReference type="AlphaFoldDB" id="A0A4S2L9Q4"/>
<evidence type="ECO:0000313" key="2">
    <source>
        <dbReference type="EMBL" id="TGZ60005.1"/>
    </source>
</evidence>
<keyword evidence="3" id="KW-1185">Reference proteome</keyword>
<name>A0A4S2L9Q4_OPIFE</name>
<evidence type="ECO:0000313" key="3">
    <source>
        <dbReference type="Proteomes" id="UP000308267"/>
    </source>
</evidence>
<feature type="chain" id="PRO_5020726776" evidence="1">
    <location>
        <begin position="20"/>
        <end position="106"/>
    </location>
</feature>
<sequence>MRTGYSVLIICILTAVVKCQLDDEEEKAPTCRKEGEPCSWLPSEFCCEGTLCTNNHCTRCQKLQESCINSNECCRGVCKQERCQPFSVLTEGPKSDKGKPSGEKAN</sequence>
<evidence type="ECO:0000256" key="1">
    <source>
        <dbReference type="SAM" id="SignalP"/>
    </source>
</evidence>